<gene>
    <name evidence="1" type="ORF">HNQ52_001816</name>
</gene>
<reference evidence="1 2" key="1">
    <citation type="submission" date="2020-08" db="EMBL/GenBank/DDBJ databases">
        <title>Genomic Encyclopedia of Type Strains, Phase IV (KMG-IV): sequencing the most valuable type-strain genomes for metagenomic binning, comparative biology and taxonomic classification.</title>
        <authorList>
            <person name="Goeker M."/>
        </authorList>
    </citation>
    <scope>NUCLEOTIDE SEQUENCE [LARGE SCALE GENOMIC DNA]</scope>
    <source>
        <strain evidence="1 2">DSM 24163</strain>
    </source>
</reference>
<dbReference type="EMBL" id="JACHHP010000003">
    <property type="protein sequence ID" value="MBB5208274.1"/>
    <property type="molecule type" value="Genomic_DNA"/>
</dbReference>
<sequence>MSDKPMYAVFLHPQAVETLGEAIKPYLAPGDHAPHLVCSELDTGGALCEMLLVGRDASGNAVEVELMLPLAMILLVVSVRGDGAQFGFRGHLTPAT</sequence>
<protein>
    <submittedName>
        <fullName evidence="1">Uncharacterized protein</fullName>
    </submittedName>
</protein>
<keyword evidence="2" id="KW-1185">Reference proteome</keyword>
<organism evidence="1 2">
    <name type="scientific">Chiayiivirga flava</name>
    <dbReference type="NCBI Taxonomy" id="659595"/>
    <lineage>
        <taxon>Bacteria</taxon>
        <taxon>Pseudomonadati</taxon>
        <taxon>Pseudomonadota</taxon>
        <taxon>Gammaproteobacteria</taxon>
        <taxon>Lysobacterales</taxon>
        <taxon>Lysobacteraceae</taxon>
        <taxon>Chiayiivirga</taxon>
    </lineage>
</organism>
<dbReference type="Proteomes" id="UP000521199">
    <property type="component" value="Unassembled WGS sequence"/>
</dbReference>
<evidence type="ECO:0000313" key="2">
    <source>
        <dbReference type="Proteomes" id="UP000521199"/>
    </source>
</evidence>
<dbReference type="AlphaFoldDB" id="A0A7W8D5G4"/>
<name>A0A7W8D5G4_9GAMM</name>
<dbReference type="RefSeq" id="WP_183960814.1">
    <property type="nucleotide sequence ID" value="NZ_JACHHP010000003.1"/>
</dbReference>
<accession>A0A7W8D5G4</accession>
<evidence type="ECO:0000313" key="1">
    <source>
        <dbReference type="EMBL" id="MBB5208274.1"/>
    </source>
</evidence>
<proteinExistence type="predicted"/>
<comment type="caution">
    <text evidence="1">The sequence shown here is derived from an EMBL/GenBank/DDBJ whole genome shotgun (WGS) entry which is preliminary data.</text>
</comment>